<gene>
    <name evidence="3" type="ORF">Sradi_0294100</name>
</gene>
<organism evidence="3">
    <name type="scientific">Sesamum radiatum</name>
    <name type="common">Black benniseed</name>
    <dbReference type="NCBI Taxonomy" id="300843"/>
    <lineage>
        <taxon>Eukaryota</taxon>
        <taxon>Viridiplantae</taxon>
        <taxon>Streptophyta</taxon>
        <taxon>Embryophyta</taxon>
        <taxon>Tracheophyta</taxon>
        <taxon>Spermatophyta</taxon>
        <taxon>Magnoliopsida</taxon>
        <taxon>eudicotyledons</taxon>
        <taxon>Gunneridae</taxon>
        <taxon>Pentapetalae</taxon>
        <taxon>asterids</taxon>
        <taxon>lamiids</taxon>
        <taxon>Lamiales</taxon>
        <taxon>Pedaliaceae</taxon>
        <taxon>Sesamum</taxon>
    </lineage>
</organism>
<dbReference type="PANTHER" id="PTHR31973:SF187">
    <property type="entry name" value="MUTATOR TRANSPOSASE MUDRA PROTEIN"/>
    <property type="match status" value="1"/>
</dbReference>
<dbReference type="AlphaFoldDB" id="A0AAW2W2P4"/>
<dbReference type="PANTHER" id="PTHR31973">
    <property type="entry name" value="POLYPROTEIN, PUTATIVE-RELATED"/>
    <property type="match status" value="1"/>
</dbReference>
<feature type="domain" description="Transposase MuDR plant" evidence="2">
    <location>
        <begin position="82"/>
        <end position="138"/>
    </location>
</feature>
<reference evidence="3" key="1">
    <citation type="submission" date="2020-06" db="EMBL/GenBank/DDBJ databases">
        <authorList>
            <person name="Li T."/>
            <person name="Hu X."/>
            <person name="Zhang T."/>
            <person name="Song X."/>
            <person name="Zhang H."/>
            <person name="Dai N."/>
            <person name="Sheng W."/>
            <person name="Hou X."/>
            <person name="Wei L."/>
        </authorList>
    </citation>
    <scope>NUCLEOTIDE SEQUENCE</scope>
    <source>
        <strain evidence="3">G02</strain>
        <tissue evidence="3">Leaf</tissue>
    </source>
</reference>
<protein>
    <recommendedName>
        <fullName evidence="2">Transposase MuDR plant domain-containing protein</fullName>
    </recommendedName>
</protein>
<reference evidence="3" key="2">
    <citation type="journal article" date="2024" name="Plant">
        <title>Genomic evolution and insights into agronomic trait innovations of Sesamum species.</title>
        <authorList>
            <person name="Miao H."/>
            <person name="Wang L."/>
            <person name="Qu L."/>
            <person name="Liu H."/>
            <person name="Sun Y."/>
            <person name="Le M."/>
            <person name="Wang Q."/>
            <person name="Wei S."/>
            <person name="Zheng Y."/>
            <person name="Lin W."/>
            <person name="Duan Y."/>
            <person name="Cao H."/>
            <person name="Xiong S."/>
            <person name="Wang X."/>
            <person name="Wei L."/>
            <person name="Li C."/>
            <person name="Ma Q."/>
            <person name="Ju M."/>
            <person name="Zhao R."/>
            <person name="Li G."/>
            <person name="Mu C."/>
            <person name="Tian Q."/>
            <person name="Mei H."/>
            <person name="Zhang T."/>
            <person name="Gao T."/>
            <person name="Zhang H."/>
        </authorList>
    </citation>
    <scope>NUCLEOTIDE SEQUENCE</scope>
    <source>
        <strain evidence="3">G02</strain>
    </source>
</reference>
<evidence type="ECO:0000256" key="1">
    <source>
        <dbReference type="SAM" id="MobiDB-lite"/>
    </source>
</evidence>
<feature type="region of interest" description="Disordered" evidence="1">
    <location>
        <begin position="53"/>
        <end position="72"/>
    </location>
</feature>
<name>A0AAW2W2P4_SESRA</name>
<dbReference type="InterPro" id="IPR004332">
    <property type="entry name" value="Transposase_MuDR"/>
</dbReference>
<comment type="caution">
    <text evidence="3">The sequence shown here is derived from an EMBL/GenBank/DDBJ whole genome shotgun (WGS) entry which is preliminary data.</text>
</comment>
<proteinExistence type="predicted"/>
<sequence>MVDESIDDDVIFENYVDGEDNMLHNMEEINTVGNGDESGDDLGDVDIVDSDDDLHKNRLSDGEGGGSTHPVFNPVEMYNPTFELGMIFSTKKEFRQAVQSHAILTKRTLKFAKNDKIRVYAVCTGEDCQWKITAIKDQAYRAKRQALKKLERGPKYQYTRLWDYAEELRKTNLGSTVILGIENENGEVRFNRLYVCFNALKQGFASGCRPIIGVDGCHLKGPYGGVLLTAVGIDPISNIYAHQLGVAVVRHTCTTRGGLKEIGD</sequence>
<evidence type="ECO:0000259" key="2">
    <source>
        <dbReference type="Pfam" id="PF03108"/>
    </source>
</evidence>
<dbReference type="Pfam" id="PF03108">
    <property type="entry name" value="DBD_Tnp_Mut"/>
    <property type="match status" value="1"/>
</dbReference>
<accession>A0AAW2W2P4</accession>
<evidence type="ECO:0000313" key="3">
    <source>
        <dbReference type="EMBL" id="KAL0435862.1"/>
    </source>
</evidence>
<dbReference type="EMBL" id="JACGWJ010000002">
    <property type="protein sequence ID" value="KAL0435862.1"/>
    <property type="molecule type" value="Genomic_DNA"/>
</dbReference>